<protein>
    <submittedName>
        <fullName evidence="1">Uncharacterized protein api30</fullName>
    </submittedName>
</protein>
<evidence type="ECO:0000313" key="1">
    <source>
        <dbReference type="EMBL" id="CAF28504.1"/>
    </source>
</evidence>
<organism evidence="1">
    <name type="scientific">Yersinia pseudotuberculosis</name>
    <dbReference type="NCBI Taxonomy" id="633"/>
    <lineage>
        <taxon>Bacteria</taxon>
        <taxon>Pseudomonadati</taxon>
        <taxon>Pseudomonadota</taxon>
        <taxon>Gammaproteobacteria</taxon>
        <taxon>Enterobacterales</taxon>
        <taxon>Yersiniaceae</taxon>
        <taxon>Yersinia</taxon>
    </lineage>
</organism>
<dbReference type="EMBL" id="AJ627388">
    <property type="protein sequence ID" value="CAF28504.1"/>
    <property type="molecule type" value="Genomic_DNA"/>
</dbReference>
<dbReference type="AlphaFoldDB" id="Q6EVU9"/>
<accession>Q6EVU9</accession>
<sequence>MKINSGLYRIRLKIMLNNDLLEKILTLSQVGIVQTVDLGGYDKETVHYHFLYLCKQGWAIPRENRDDRDDKYGFMLKGITPNGRLRLLERDYQSNTETNQNGVYNITIKAESGGSVAIQTGNDNTQTVTHNTLSESNSLLIWIKRVWGWIKSLRGI</sequence>
<proteinExistence type="predicted"/>
<name>Q6EVU9_YERPU</name>
<gene>
    <name evidence="1" type="primary">api30</name>
</gene>
<reference evidence="1" key="2">
    <citation type="journal article" date="2004" name="Infect. Immun.">
        <title>YAPI, a new Yersinia pseudotuberculosis pathogenicity island.</title>
        <authorList>
            <person name="Collyn F."/>
            <person name="Billault A."/>
            <person name="Mullet C."/>
            <person name="Simonet M."/>
            <person name="Marceau M."/>
        </authorList>
    </citation>
    <scope>NUCLEOTIDE SEQUENCE</scope>
    <source>
        <strain evidence="1">32777</strain>
    </source>
</reference>
<reference evidence="1" key="1">
    <citation type="journal article" date="2002" name="Infect. Immun.">
        <title>Yersinia pseudotuberculosis harbors a type IV pilus gene cluster that contributes to pathogenicity.</title>
        <authorList>
            <person name="Marceau M."/>
        </authorList>
    </citation>
    <scope>NUCLEOTIDE SEQUENCE</scope>
    <source>
        <strain evidence="1">32777</strain>
    </source>
</reference>